<evidence type="ECO:0000313" key="2">
    <source>
        <dbReference type="Proteomes" id="UP000037696"/>
    </source>
</evidence>
<sequence>MPRSVGIKQTFINSSVCRASVCFFGVSDTVRLPESSAKFRLHTWLRVLPLQANVFASAIIRGNRSWGIHLTRGTLICQSLLLQFALLFYQNQREDNPSLDDGPRRCSYSIYILGRLNP</sequence>
<comment type="caution">
    <text evidence="1">The sequence shown here is derived from an EMBL/GenBank/DDBJ whole genome shotgun (WGS) entry which is preliminary data.</text>
</comment>
<dbReference type="Proteomes" id="UP000037696">
    <property type="component" value="Unassembled WGS sequence"/>
</dbReference>
<protein>
    <submittedName>
        <fullName evidence="1">Uncharacterized protein</fullName>
    </submittedName>
</protein>
<gene>
    <name evidence="1" type="ORF">ACN38_g9037</name>
</gene>
<dbReference type="EMBL" id="LHQQ01000176">
    <property type="protein sequence ID" value="KOS40114.1"/>
    <property type="molecule type" value="Genomic_DNA"/>
</dbReference>
<name>A0A0M8P2R2_9EURO</name>
<dbReference type="AlphaFoldDB" id="A0A0M8P2R2"/>
<proteinExistence type="predicted"/>
<accession>A0A0M8P2R2</accession>
<reference evidence="1 2" key="1">
    <citation type="submission" date="2015-08" db="EMBL/GenBank/DDBJ databases">
        <title>Genome sequencing of Penicillium nordicum.</title>
        <authorList>
            <person name="Nguyen H.D."/>
            <person name="Seifert K.A."/>
        </authorList>
    </citation>
    <scope>NUCLEOTIDE SEQUENCE [LARGE SCALE GENOMIC DNA]</scope>
    <source>
        <strain evidence="1 2">DAOMC 185683</strain>
    </source>
</reference>
<keyword evidence="2" id="KW-1185">Reference proteome</keyword>
<organism evidence="1 2">
    <name type="scientific">Penicillium nordicum</name>
    <dbReference type="NCBI Taxonomy" id="229535"/>
    <lineage>
        <taxon>Eukaryota</taxon>
        <taxon>Fungi</taxon>
        <taxon>Dikarya</taxon>
        <taxon>Ascomycota</taxon>
        <taxon>Pezizomycotina</taxon>
        <taxon>Eurotiomycetes</taxon>
        <taxon>Eurotiomycetidae</taxon>
        <taxon>Eurotiales</taxon>
        <taxon>Aspergillaceae</taxon>
        <taxon>Penicillium</taxon>
    </lineage>
</organism>
<evidence type="ECO:0000313" key="1">
    <source>
        <dbReference type="EMBL" id="KOS40114.1"/>
    </source>
</evidence>